<dbReference type="Proteomes" id="UP000290900">
    <property type="component" value="Unassembled WGS sequence"/>
</dbReference>
<dbReference type="PANTHER" id="PTHR15350">
    <property type="entry name" value="COP9 SIGNALOSOME COMPLEX SUBUNIT 7/DENDRITIC CELL PROTEIN GA17"/>
    <property type="match status" value="1"/>
</dbReference>
<evidence type="ECO:0000256" key="4">
    <source>
        <dbReference type="ARBA" id="ARBA00022917"/>
    </source>
</evidence>
<dbReference type="InParanoid" id="A0A448YKA7"/>
<dbReference type="PROSITE" id="PS50250">
    <property type="entry name" value="PCI"/>
    <property type="match status" value="1"/>
</dbReference>
<feature type="compositionally biased region" description="Acidic residues" evidence="5">
    <location>
        <begin position="442"/>
        <end position="473"/>
    </location>
</feature>
<sequence>MAFTIVLDRYLNESVTEYGAILDLELKTGEQKYQGEFEKLLKDDTKLELLSQIVDSSKSFLPNFTDKSLEPTVNLYLHTLDVLTSDLGVDITEALAQVLENIDVPAYTSISTDVKPTSVISVLSNIFNFVPEESQLRVGILNDIVDLVSTNDLQSLLLPIAESFPLWLSKIDDVNNDDWRSLANGIFSQIYEQNQTEALKFYKKLIQSEDGAQKLEAQDYDDFLLKALTSNKYFNIFDLDIASKLGDATLSQLLKLVQDADIQGFLTFISNEGKSLSETVNVEKLTYKVKYLAIARVLEAIEEETGRNEFTYEHIAKELDIPLEDIEEFLINCIHQGLITGRLSQVKQVFYLSKIDRLSTPSKSLDSKDWQRANKYLQDWSSTIEGMQSLIKNLISRKGKRTLPPQAIQIFHQQKQELKEHLQQEKQKERERQQEIQRREDQEEEQEEEEEEEGEEGEEGGEEQREEQEDVEA</sequence>
<dbReference type="OrthoDB" id="10267031at2759"/>
<dbReference type="SUPFAM" id="SSF48371">
    <property type="entry name" value="ARM repeat"/>
    <property type="match status" value="1"/>
</dbReference>
<dbReference type="GO" id="GO:0002183">
    <property type="term" value="P:cytoplasmic translational initiation"/>
    <property type="evidence" value="ECO:0007669"/>
    <property type="project" value="TreeGrafter"/>
</dbReference>
<accession>A0A448YKA7</accession>
<evidence type="ECO:0000256" key="5">
    <source>
        <dbReference type="SAM" id="MobiDB-lite"/>
    </source>
</evidence>
<feature type="domain" description="PCI" evidence="6">
    <location>
        <begin position="162"/>
        <end position="357"/>
    </location>
</feature>
<proteinExistence type="inferred from homology"/>
<comment type="similarity">
    <text evidence="1">Belongs to the CSN7/EIF3M family. CSN7 subfamily.</text>
</comment>
<protein>
    <submittedName>
        <fullName evidence="7">DEKNAAC102386</fullName>
    </submittedName>
</protein>
<reference evidence="7 8" key="1">
    <citation type="submission" date="2018-12" db="EMBL/GenBank/DDBJ databases">
        <authorList>
            <person name="Tiukova I."/>
            <person name="Dainat J."/>
        </authorList>
    </citation>
    <scope>NUCLEOTIDE SEQUENCE [LARGE SCALE GENOMIC DNA]</scope>
</reference>
<dbReference type="AlphaFoldDB" id="A0A448YKA7"/>
<evidence type="ECO:0000256" key="2">
    <source>
        <dbReference type="ARBA" id="ARBA00022490"/>
    </source>
</evidence>
<dbReference type="InterPro" id="IPR000717">
    <property type="entry name" value="PCI_dom"/>
</dbReference>
<dbReference type="EMBL" id="CAACVR010000012">
    <property type="protein sequence ID" value="VEU21372.1"/>
    <property type="molecule type" value="Genomic_DNA"/>
</dbReference>
<dbReference type="STRING" id="13370.A0A448YKA7"/>
<dbReference type="InterPro" id="IPR045237">
    <property type="entry name" value="COPS7/eIF3m"/>
</dbReference>
<keyword evidence="8" id="KW-1185">Reference proteome</keyword>
<dbReference type="GO" id="GO:0005852">
    <property type="term" value="C:eukaryotic translation initiation factor 3 complex"/>
    <property type="evidence" value="ECO:0007669"/>
    <property type="project" value="TreeGrafter"/>
</dbReference>
<evidence type="ECO:0000313" key="7">
    <source>
        <dbReference type="EMBL" id="VEU21372.1"/>
    </source>
</evidence>
<feature type="compositionally biased region" description="Basic and acidic residues" evidence="5">
    <location>
        <begin position="415"/>
        <end position="441"/>
    </location>
</feature>
<evidence type="ECO:0000256" key="1">
    <source>
        <dbReference type="ARBA" id="ARBA00008482"/>
    </source>
</evidence>
<keyword evidence="4" id="KW-0648">Protein biosynthesis</keyword>
<dbReference type="Pfam" id="PF01399">
    <property type="entry name" value="PCI"/>
    <property type="match status" value="1"/>
</dbReference>
<evidence type="ECO:0000313" key="8">
    <source>
        <dbReference type="Proteomes" id="UP000290900"/>
    </source>
</evidence>
<dbReference type="SMART" id="SM00088">
    <property type="entry name" value="PINT"/>
    <property type="match status" value="1"/>
</dbReference>
<keyword evidence="2" id="KW-0963">Cytoplasm</keyword>
<keyword evidence="3" id="KW-0396">Initiation factor</keyword>
<evidence type="ECO:0000259" key="6">
    <source>
        <dbReference type="PROSITE" id="PS50250"/>
    </source>
</evidence>
<evidence type="ECO:0000256" key="3">
    <source>
        <dbReference type="ARBA" id="ARBA00022540"/>
    </source>
</evidence>
<feature type="region of interest" description="Disordered" evidence="5">
    <location>
        <begin position="415"/>
        <end position="473"/>
    </location>
</feature>
<dbReference type="InterPro" id="IPR016024">
    <property type="entry name" value="ARM-type_fold"/>
</dbReference>
<dbReference type="GO" id="GO:0003743">
    <property type="term" value="F:translation initiation factor activity"/>
    <property type="evidence" value="ECO:0007669"/>
    <property type="project" value="UniProtKB-KW"/>
</dbReference>
<organism evidence="7 8">
    <name type="scientific">Brettanomyces naardenensis</name>
    <name type="common">Yeast</name>
    <dbReference type="NCBI Taxonomy" id="13370"/>
    <lineage>
        <taxon>Eukaryota</taxon>
        <taxon>Fungi</taxon>
        <taxon>Dikarya</taxon>
        <taxon>Ascomycota</taxon>
        <taxon>Saccharomycotina</taxon>
        <taxon>Pichiomycetes</taxon>
        <taxon>Pichiales</taxon>
        <taxon>Pichiaceae</taxon>
        <taxon>Brettanomyces</taxon>
    </lineage>
</organism>
<gene>
    <name evidence="7" type="ORF">BRENAR_LOCUS2106</name>
</gene>
<name>A0A448YKA7_BRENA</name>
<dbReference type="PANTHER" id="PTHR15350:SF2">
    <property type="entry name" value="EUKARYOTIC TRANSLATION INITIATION FACTOR 3 SUBUNIT M"/>
    <property type="match status" value="1"/>
</dbReference>